<comment type="caution">
    <text evidence="1">The sequence shown here is derived from an EMBL/GenBank/DDBJ whole genome shotgun (WGS) entry which is preliminary data.</text>
</comment>
<dbReference type="Gene3D" id="3.40.50.150">
    <property type="entry name" value="Vaccinia Virus protein VP39"/>
    <property type="match status" value="1"/>
</dbReference>
<dbReference type="GeneID" id="28739375"/>
<accession>A0A0N1P0L1</accession>
<dbReference type="AlphaFoldDB" id="A0A0N1P0L1"/>
<dbReference type="SUPFAM" id="SSF53335">
    <property type="entry name" value="S-adenosyl-L-methionine-dependent methyltransferases"/>
    <property type="match status" value="1"/>
</dbReference>
<protein>
    <submittedName>
        <fullName evidence="1">8-demethyl-8-alpha-L-rhamnosyl tetracenomycin-C 2'-O-methyltransferase</fullName>
    </submittedName>
</protein>
<dbReference type="STRING" id="1664694.A0A0N1P0L1"/>
<keyword evidence="2" id="KW-1185">Reference proteome</keyword>
<gene>
    <name evidence="1" type="ORF">AB675_7149</name>
</gene>
<reference evidence="1 2" key="1">
    <citation type="submission" date="2015-06" db="EMBL/GenBank/DDBJ databases">
        <title>Draft genome of the ant-associated black yeast Phialophora attae CBS 131958.</title>
        <authorList>
            <person name="Moreno L.F."/>
            <person name="Stielow B.J."/>
            <person name="de Hoog S."/>
            <person name="Vicente V.A."/>
            <person name="Weiss V.A."/>
            <person name="de Vries M."/>
            <person name="Cruz L.M."/>
            <person name="Souza E.M."/>
        </authorList>
    </citation>
    <scope>NUCLEOTIDE SEQUENCE [LARGE SCALE GENOMIC DNA]</scope>
    <source>
        <strain evidence="1 2">CBS 131958</strain>
    </source>
</reference>
<keyword evidence="1" id="KW-0808">Transferase</keyword>
<organism evidence="1 2">
    <name type="scientific">Cyphellophora attinorum</name>
    <dbReference type="NCBI Taxonomy" id="1664694"/>
    <lineage>
        <taxon>Eukaryota</taxon>
        <taxon>Fungi</taxon>
        <taxon>Dikarya</taxon>
        <taxon>Ascomycota</taxon>
        <taxon>Pezizomycotina</taxon>
        <taxon>Eurotiomycetes</taxon>
        <taxon>Chaetothyriomycetidae</taxon>
        <taxon>Chaetothyriales</taxon>
        <taxon>Cyphellophoraceae</taxon>
        <taxon>Cyphellophora</taxon>
    </lineage>
</organism>
<proteinExistence type="predicted"/>
<dbReference type="EMBL" id="LFJN01000005">
    <property type="protein sequence ID" value="KPI43467.1"/>
    <property type="molecule type" value="Genomic_DNA"/>
</dbReference>
<name>A0A0N1P0L1_9EURO</name>
<keyword evidence="1" id="KW-0489">Methyltransferase</keyword>
<evidence type="ECO:0000313" key="1">
    <source>
        <dbReference type="EMBL" id="KPI43467.1"/>
    </source>
</evidence>
<dbReference type="GO" id="GO:0008168">
    <property type="term" value="F:methyltransferase activity"/>
    <property type="evidence" value="ECO:0007669"/>
    <property type="project" value="UniProtKB-KW"/>
</dbReference>
<dbReference type="OrthoDB" id="407477at2759"/>
<dbReference type="Proteomes" id="UP000038010">
    <property type="component" value="Unassembled WGS sequence"/>
</dbReference>
<dbReference type="GO" id="GO:0032259">
    <property type="term" value="P:methylation"/>
    <property type="evidence" value="ECO:0007669"/>
    <property type="project" value="UniProtKB-KW"/>
</dbReference>
<evidence type="ECO:0000313" key="2">
    <source>
        <dbReference type="Proteomes" id="UP000038010"/>
    </source>
</evidence>
<sequence length="282" mass="31213">MAAFTTPKNKVILGIAAVAAFVFVLAAIKQTGTDQGQHLEHLSSAISYTKDTVLSPFKSSKTFYEIAKAHGTDKVSMHSYQEMYQKYFPAIRGKRLKMLEIGLGCDMGYGPGASYYTWLEYFPNVDLYYMEFDAACAKEWAHKTTGATVTTGDQGDPAVLEAFIAKHGGDFDIIIDDGGHTMDQQKTSLQHLWKAVKPGGLYFCEDLETSFMPAYAGGTHGEPATMGETMVGMISRMIEDLNYPAYGSYDVAVPRQIVFDDIKSLVHIDCSRHVCVFEKRLT</sequence>
<dbReference type="VEuPathDB" id="FungiDB:AB675_7149"/>
<dbReference type="RefSeq" id="XP_018003430.1">
    <property type="nucleotide sequence ID" value="XM_018147495.1"/>
</dbReference>
<dbReference type="InterPro" id="IPR029063">
    <property type="entry name" value="SAM-dependent_MTases_sf"/>
</dbReference>